<dbReference type="AlphaFoldDB" id="A0A1X2J1H9"/>
<evidence type="ECO:0000256" key="6">
    <source>
        <dbReference type="ARBA" id="ARBA00070881"/>
    </source>
</evidence>
<dbReference type="EC" id="1.1.1.250" evidence="5"/>
<keyword evidence="8" id="KW-1185">Reference proteome</keyword>
<evidence type="ECO:0000256" key="3">
    <source>
        <dbReference type="ARBA" id="ARBA00023002"/>
    </source>
</evidence>
<evidence type="ECO:0000256" key="1">
    <source>
        <dbReference type="ARBA" id="ARBA00006484"/>
    </source>
</evidence>
<dbReference type="PANTHER" id="PTHR43008">
    <property type="entry name" value="BENZIL REDUCTASE"/>
    <property type="match status" value="1"/>
</dbReference>
<dbReference type="PRINTS" id="PR00080">
    <property type="entry name" value="SDRFAMILY"/>
</dbReference>
<dbReference type="NCBIfam" id="NF005559">
    <property type="entry name" value="PRK07231.1"/>
    <property type="match status" value="1"/>
</dbReference>
<dbReference type="Proteomes" id="UP000193560">
    <property type="component" value="Unassembled WGS sequence"/>
</dbReference>
<organism evidence="7 8">
    <name type="scientific">Absidia repens</name>
    <dbReference type="NCBI Taxonomy" id="90262"/>
    <lineage>
        <taxon>Eukaryota</taxon>
        <taxon>Fungi</taxon>
        <taxon>Fungi incertae sedis</taxon>
        <taxon>Mucoromycota</taxon>
        <taxon>Mucoromycotina</taxon>
        <taxon>Mucoromycetes</taxon>
        <taxon>Mucorales</taxon>
        <taxon>Cunninghamellaceae</taxon>
        <taxon>Absidia</taxon>
    </lineage>
</organism>
<sequence length="258" mass="27613">MTQSDLLKGKVAVITGGARGLGVNMTYGLAEAGANIAITYLSSEESATKLVKDIEAKYGVTCRAYPMRVTDAEQVQATIAKINEDFNAIDIFVANAGISIQGNAETFDFADWKNIFDVNVNGVFYGIQSVSKYMLEQGSGSIIAISSISAKIANVPQAQCAYNSSKAAVSMMTKCLASEWATRGVRVNAICPGYMNTDMLGDIFKKSPHLEEAWTNRIPMRRIGDPDELKGAVLFLAGDQSSYVTGTELVVDGGYTAV</sequence>
<evidence type="ECO:0000256" key="4">
    <source>
        <dbReference type="ARBA" id="ARBA00060719"/>
    </source>
</evidence>
<dbReference type="FunFam" id="3.40.50.720:FF:000240">
    <property type="entry name" value="SDR family oxidoreductase"/>
    <property type="match status" value="1"/>
</dbReference>
<dbReference type="PRINTS" id="PR00081">
    <property type="entry name" value="GDHRDH"/>
</dbReference>
<evidence type="ECO:0000313" key="8">
    <source>
        <dbReference type="Proteomes" id="UP000193560"/>
    </source>
</evidence>
<comment type="similarity">
    <text evidence="1">Belongs to the short-chain dehydrogenases/reductases (SDR) family.</text>
</comment>
<accession>A0A1X2J1H9</accession>
<dbReference type="EMBL" id="MCGE01000001">
    <property type="protein sequence ID" value="ORZ25084.1"/>
    <property type="molecule type" value="Genomic_DNA"/>
</dbReference>
<keyword evidence="3" id="KW-0560">Oxidoreductase</keyword>
<evidence type="ECO:0000256" key="2">
    <source>
        <dbReference type="ARBA" id="ARBA00022857"/>
    </source>
</evidence>
<dbReference type="GO" id="GO:0047038">
    <property type="term" value="F:D-arabinitol 2-dehydrogenase activity"/>
    <property type="evidence" value="ECO:0007669"/>
    <property type="project" value="UniProtKB-EC"/>
</dbReference>
<dbReference type="OrthoDB" id="1669814at2759"/>
<dbReference type="PANTHER" id="PTHR43008:SF4">
    <property type="entry name" value="CHAIN DEHYDROGENASE, PUTATIVE (AFU_ORTHOLOGUE AFUA_4G08710)-RELATED"/>
    <property type="match status" value="1"/>
</dbReference>
<reference evidence="7 8" key="1">
    <citation type="submission" date="2016-07" db="EMBL/GenBank/DDBJ databases">
        <title>Pervasive Adenine N6-methylation of Active Genes in Fungi.</title>
        <authorList>
            <consortium name="DOE Joint Genome Institute"/>
            <person name="Mondo S.J."/>
            <person name="Dannebaum R.O."/>
            <person name="Kuo R.C."/>
            <person name="Labutti K."/>
            <person name="Haridas S."/>
            <person name="Kuo A."/>
            <person name="Salamov A."/>
            <person name="Ahrendt S.R."/>
            <person name="Lipzen A."/>
            <person name="Sullivan W."/>
            <person name="Andreopoulos W.B."/>
            <person name="Clum A."/>
            <person name="Lindquist E."/>
            <person name="Daum C."/>
            <person name="Ramamoorthy G.K."/>
            <person name="Gryganskyi A."/>
            <person name="Culley D."/>
            <person name="Magnuson J.K."/>
            <person name="James T.Y."/>
            <person name="O'Malley M.A."/>
            <person name="Stajich J.E."/>
            <person name="Spatafora J.W."/>
            <person name="Visel A."/>
            <person name="Grigoriev I.V."/>
        </authorList>
    </citation>
    <scope>NUCLEOTIDE SEQUENCE [LARGE SCALE GENOMIC DNA]</scope>
    <source>
        <strain evidence="7 8">NRRL 1336</strain>
    </source>
</reference>
<dbReference type="Gene3D" id="3.40.50.720">
    <property type="entry name" value="NAD(P)-binding Rossmann-like Domain"/>
    <property type="match status" value="1"/>
</dbReference>
<protein>
    <recommendedName>
        <fullName evidence="6">D-arabinitol 2-dehydrogenase [ribulose-forming]</fullName>
        <ecNumber evidence="5">1.1.1.250</ecNumber>
    </recommendedName>
</protein>
<dbReference type="PROSITE" id="PS00061">
    <property type="entry name" value="ADH_SHORT"/>
    <property type="match status" value="1"/>
</dbReference>
<gene>
    <name evidence="7" type="ORF">BCR42DRAFT_339880</name>
</gene>
<comment type="pathway">
    <text evidence="4">Carbohydrate metabolism; D-arabinitol metabolism.</text>
</comment>
<evidence type="ECO:0000313" key="7">
    <source>
        <dbReference type="EMBL" id="ORZ25084.1"/>
    </source>
</evidence>
<proteinExistence type="inferred from homology"/>
<dbReference type="InterPro" id="IPR020904">
    <property type="entry name" value="Sc_DH/Rdtase_CS"/>
</dbReference>
<dbReference type="SUPFAM" id="SSF51735">
    <property type="entry name" value="NAD(P)-binding Rossmann-fold domains"/>
    <property type="match status" value="1"/>
</dbReference>
<dbReference type="GO" id="GO:0050664">
    <property type="term" value="F:oxidoreductase activity, acting on NAD(P)H, oxygen as acceptor"/>
    <property type="evidence" value="ECO:0007669"/>
    <property type="project" value="TreeGrafter"/>
</dbReference>
<keyword evidence="2" id="KW-0521">NADP</keyword>
<evidence type="ECO:0000256" key="5">
    <source>
        <dbReference type="ARBA" id="ARBA00066831"/>
    </source>
</evidence>
<dbReference type="STRING" id="90262.A0A1X2J1H9"/>
<dbReference type="GO" id="GO:0005975">
    <property type="term" value="P:carbohydrate metabolic process"/>
    <property type="evidence" value="ECO:0007669"/>
    <property type="project" value="UniProtKB-ARBA"/>
</dbReference>
<dbReference type="Pfam" id="PF13561">
    <property type="entry name" value="adh_short_C2"/>
    <property type="match status" value="1"/>
</dbReference>
<dbReference type="InterPro" id="IPR036291">
    <property type="entry name" value="NAD(P)-bd_dom_sf"/>
</dbReference>
<name>A0A1X2J1H9_9FUNG</name>
<comment type="caution">
    <text evidence="7">The sequence shown here is derived from an EMBL/GenBank/DDBJ whole genome shotgun (WGS) entry which is preliminary data.</text>
</comment>
<dbReference type="InterPro" id="IPR002347">
    <property type="entry name" value="SDR_fam"/>
</dbReference>